<proteinExistence type="inferred from homology"/>
<accession>A0A1H0S2E3</accession>
<dbReference type="GO" id="GO:0030170">
    <property type="term" value="F:pyridoxal phosphate binding"/>
    <property type="evidence" value="ECO:0007669"/>
    <property type="project" value="InterPro"/>
</dbReference>
<dbReference type="EMBL" id="FNJL01000011">
    <property type="protein sequence ID" value="SDP35426.1"/>
    <property type="molecule type" value="Genomic_DNA"/>
</dbReference>
<evidence type="ECO:0000256" key="9">
    <source>
        <dbReference type="ARBA" id="ARBA00047481"/>
    </source>
</evidence>
<comment type="pathway">
    <text evidence="1">Amino-acid biosynthesis; L-histidine biosynthesis; L-histidine from 5-phospho-alpha-D-ribose 1-diphosphate: step 7/9.</text>
</comment>
<evidence type="ECO:0000256" key="2">
    <source>
        <dbReference type="ARBA" id="ARBA00007970"/>
    </source>
</evidence>
<dbReference type="RefSeq" id="WP_092834514.1">
    <property type="nucleotide sequence ID" value="NZ_FNJL01000011.1"/>
</dbReference>
<feature type="domain" description="Aminotransferase class I/classII large" evidence="10">
    <location>
        <begin position="30"/>
        <end position="340"/>
    </location>
</feature>
<dbReference type="SUPFAM" id="SSF53383">
    <property type="entry name" value="PLP-dependent transferases"/>
    <property type="match status" value="1"/>
</dbReference>
<reference evidence="12" key="1">
    <citation type="submission" date="2016-10" db="EMBL/GenBank/DDBJ databases">
        <authorList>
            <person name="Varghese N."/>
            <person name="Submissions S."/>
        </authorList>
    </citation>
    <scope>NUCLEOTIDE SEQUENCE [LARGE SCALE GENOMIC DNA]</scope>
    <source>
        <strain evidence="12">DSM 17101</strain>
    </source>
</reference>
<dbReference type="InterPro" id="IPR004839">
    <property type="entry name" value="Aminotransferase_I/II_large"/>
</dbReference>
<dbReference type="PANTHER" id="PTHR43643:SF6">
    <property type="entry name" value="HISTIDINOL-PHOSPHATE AMINOTRANSFERASE"/>
    <property type="match status" value="1"/>
</dbReference>
<dbReference type="PANTHER" id="PTHR43643">
    <property type="entry name" value="HISTIDINOL-PHOSPHATE AMINOTRANSFERASE 2"/>
    <property type="match status" value="1"/>
</dbReference>
<evidence type="ECO:0000313" key="12">
    <source>
        <dbReference type="Proteomes" id="UP000199317"/>
    </source>
</evidence>
<dbReference type="InterPro" id="IPR050106">
    <property type="entry name" value="HistidinolP_aminotransfase"/>
</dbReference>
<evidence type="ECO:0000256" key="3">
    <source>
        <dbReference type="ARBA" id="ARBA00012748"/>
    </source>
</evidence>
<dbReference type="InterPro" id="IPR015422">
    <property type="entry name" value="PyrdxlP-dep_Trfase_small"/>
</dbReference>
<keyword evidence="6 11" id="KW-0808">Transferase</keyword>
<dbReference type="GO" id="GO:0000105">
    <property type="term" value="P:L-histidine biosynthetic process"/>
    <property type="evidence" value="ECO:0007669"/>
    <property type="project" value="UniProtKB-KW"/>
</dbReference>
<keyword evidence="12" id="KW-1185">Reference proteome</keyword>
<evidence type="ECO:0000256" key="5">
    <source>
        <dbReference type="ARBA" id="ARBA00022605"/>
    </source>
</evidence>
<name>A0A1H0S2E3_9BURK</name>
<evidence type="ECO:0000259" key="10">
    <source>
        <dbReference type="Pfam" id="PF00155"/>
    </source>
</evidence>
<protein>
    <recommendedName>
        <fullName evidence="3">histidinol-phosphate transaminase</fullName>
        <ecNumber evidence="3">2.6.1.9</ecNumber>
    </recommendedName>
</protein>
<dbReference type="OrthoDB" id="9813612at2"/>
<dbReference type="Proteomes" id="UP000199317">
    <property type="component" value="Unassembled WGS sequence"/>
</dbReference>
<sequence>MTRQALNGGTAAQGLPVHGGPDALGVPLHDFSTNANACGPCPTALAAVREADAARYPDPAYTALREALSAWHGVAPERIVPAASASEFIHRFTAWATRQGVAGVVVPAQAYGDYARAARAWGLPLLPSSGPRVEEGAEKDSGKAVLHWACEPGSPLGTSDPALEAWRALACHGGGAPDAGLRIVDCAYAPLRLEATGGPLPTNAWQLWTPNKALGLTGVRAAYAVAPACVPQQCLDALQALAPSWPIGAHGVAMLSAWVALEVQDWLAASLDRLRGWKAAQILLCEELGWNIWPGSLSNYFAAMPPPGDMAARLAALRAQGVKVRDAASFGLNGWVRLGVLDLRAQQAFARACRGMG</sequence>
<keyword evidence="5" id="KW-0028">Amino-acid biosynthesis</keyword>
<keyword evidence="4 11" id="KW-0032">Aminotransferase</keyword>
<comment type="catalytic activity">
    <reaction evidence="9">
        <text>L-histidinol phosphate + 2-oxoglutarate = 3-(imidazol-4-yl)-2-oxopropyl phosphate + L-glutamate</text>
        <dbReference type="Rhea" id="RHEA:23744"/>
        <dbReference type="ChEBI" id="CHEBI:16810"/>
        <dbReference type="ChEBI" id="CHEBI:29985"/>
        <dbReference type="ChEBI" id="CHEBI:57766"/>
        <dbReference type="ChEBI" id="CHEBI:57980"/>
        <dbReference type="EC" id="2.6.1.9"/>
    </reaction>
</comment>
<gene>
    <name evidence="11" type="ORF">SAMN04489708_11159</name>
</gene>
<evidence type="ECO:0000313" key="11">
    <source>
        <dbReference type="EMBL" id="SDP35426.1"/>
    </source>
</evidence>
<keyword evidence="7" id="KW-0663">Pyridoxal phosphate</keyword>
<dbReference type="Gene3D" id="3.40.640.10">
    <property type="entry name" value="Type I PLP-dependent aspartate aminotransferase-like (Major domain)"/>
    <property type="match status" value="1"/>
</dbReference>
<dbReference type="InterPro" id="IPR015421">
    <property type="entry name" value="PyrdxlP-dep_Trfase_major"/>
</dbReference>
<dbReference type="Pfam" id="PF00155">
    <property type="entry name" value="Aminotran_1_2"/>
    <property type="match status" value="1"/>
</dbReference>
<evidence type="ECO:0000256" key="8">
    <source>
        <dbReference type="ARBA" id="ARBA00023102"/>
    </source>
</evidence>
<evidence type="ECO:0000256" key="7">
    <source>
        <dbReference type="ARBA" id="ARBA00022898"/>
    </source>
</evidence>
<keyword evidence="8" id="KW-0368">Histidine biosynthesis</keyword>
<organism evidence="11 12">
    <name type="scientific">Paracidovorax cattleyae</name>
    <dbReference type="NCBI Taxonomy" id="80868"/>
    <lineage>
        <taxon>Bacteria</taxon>
        <taxon>Pseudomonadati</taxon>
        <taxon>Pseudomonadota</taxon>
        <taxon>Betaproteobacteria</taxon>
        <taxon>Burkholderiales</taxon>
        <taxon>Comamonadaceae</taxon>
        <taxon>Paracidovorax</taxon>
    </lineage>
</organism>
<evidence type="ECO:0000256" key="4">
    <source>
        <dbReference type="ARBA" id="ARBA00022576"/>
    </source>
</evidence>
<dbReference type="Gene3D" id="3.90.1150.10">
    <property type="entry name" value="Aspartate Aminotransferase, domain 1"/>
    <property type="match status" value="1"/>
</dbReference>
<dbReference type="AlphaFoldDB" id="A0A1H0S2E3"/>
<dbReference type="GO" id="GO:0004400">
    <property type="term" value="F:histidinol-phosphate transaminase activity"/>
    <property type="evidence" value="ECO:0007669"/>
    <property type="project" value="UniProtKB-EC"/>
</dbReference>
<evidence type="ECO:0000256" key="6">
    <source>
        <dbReference type="ARBA" id="ARBA00022679"/>
    </source>
</evidence>
<dbReference type="EC" id="2.6.1.9" evidence="3"/>
<comment type="similarity">
    <text evidence="2">Belongs to the class-II pyridoxal-phosphate-dependent aminotransferase family. Histidinol-phosphate aminotransferase subfamily.</text>
</comment>
<evidence type="ECO:0000256" key="1">
    <source>
        <dbReference type="ARBA" id="ARBA00005011"/>
    </source>
</evidence>
<dbReference type="InterPro" id="IPR015424">
    <property type="entry name" value="PyrdxlP-dep_Trfase"/>
</dbReference>